<dbReference type="InterPro" id="IPR032710">
    <property type="entry name" value="NTF2-like_dom_sf"/>
</dbReference>
<dbReference type="PATRIC" id="fig|1441095.3.peg.3629"/>
<dbReference type="Proteomes" id="UP000067625">
    <property type="component" value="Chromosome"/>
</dbReference>
<accession>A0A0M4GBC4</accession>
<dbReference type="SUPFAM" id="SSF54427">
    <property type="entry name" value="NTF2-like"/>
    <property type="match status" value="1"/>
</dbReference>
<evidence type="ECO:0000313" key="3">
    <source>
        <dbReference type="Proteomes" id="UP000067625"/>
    </source>
</evidence>
<reference evidence="3" key="1">
    <citation type="submission" date="2015-08" db="EMBL/GenBank/DDBJ databases">
        <title>Genome sequencing project for genomic taxonomy and phylogenomics of Bacillus-like bacteria.</title>
        <authorList>
            <person name="Liu B."/>
            <person name="Wang J."/>
            <person name="Zhu Y."/>
            <person name="Liu G."/>
            <person name="Chen Q."/>
            <person name="Chen Z."/>
            <person name="Lan J."/>
            <person name="Che J."/>
            <person name="Ge C."/>
            <person name="Shi H."/>
            <person name="Pan Z."/>
            <person name="Liu X."/>
        </authorList>
    </citation>
    <scope>NUCLEOTIDE SEQUENCE [LARGE SCALE GENOMIC DNA]</scope>
    <source>
        <strain evidence="3">FJAT-4402</strain>
    </source>
</reference>
<dbReference type="EMBL" id="CP012600">
    <property type="protein sequence ID" value="ALC82983.1"/>
    <property type="molecule type" value="Genomic_DNA"/>
</dbReference>
<protein>
    <recommendedName>
        <fullName evidence="1">SnoaL-like domain-containing protein</fullName>
    </recommendedName>
</protein>
<reference evidence="2 3" key="2">
    <citation type="journal article" date="2016" name="Int. J. Syst. Evol. Microbiol.">
        <title>Bacillus gobiensis sp. nov., isolated from a soil sample.</title>
        <authorList>
            <person name="Liu B."/>
            <person name="Liu G.H."/>
            <person name="Cetin S."/>
            <person name="Schumann P."/>
            <person name="Pan Z.Z."/>
            <person name="Chen Q.Q."/>
        </authorList>
    </citation>
    <scope>NUCLEOTIDE SEQUENCE [LARGE SCALE GENOMIC DNA]</scope>
    <source>
        <strain evidence="2 3">FJAT-4402</strain>
    </source>
</reference>
<dbReference type="STRING" id="1441095.AM592_16410"/>
<dbReference type="RefSeq" id="WP_053604809.1">
    <property type="nucleotide sequence ID" value="NZ_CP012600.1"/>
</dbReference>
<keyword evidence="3" id="KW-1185">Reference proteome</keyword>
<dbReference type="OrthoDB" id="7869337at2"/>
<sequence>MTEAATTVKSFFEALWSKDTEKALQLVDENATFIAMRKESSDQLPLYGTFKGKEGVEKFIAILATSFDTQHFQINHIMGEGEWAAAWGTFQHIVRKTGSLFESEWSVICRINNGRILSYQIYENTAALERAFGVR</sequence>
<feature type="domain" description="SnoaL-like" evidence="1">
    <location>
        <begin position="8"/>
        <end position="118"/>
    </location>
</feature>
<evidence type="ECO:0000313" key="2">
    <source>
        <dbReference type="EMBL" id="ALC82983.1"/>
    </source>
</evidence>
<name>A0A0M4GBC4_9BACI</name>
<dbReference type="PANTHER" id="PTHR41252">
    <property type="entry name" value="BLR2505 PROTEIN"/>
    <property type="match status" value="1"/>
</dbReference>
<dbReference type="Pfam" id="PF12680">
    <property type="entry name" value="SnoaL_2"/>
    <property type="match status" value="1"/>
</dbReference>
<dbReference type="PANTHER" id="PTHR41252:SF1">
    <property type="entry name" value="BLR2505 PROTEIN"/>
    <property type="match status" value="1"/>
</dbReference>
<gene>
    <name evidence="2" type="ORF">AM592_16410</name>
</gene>
<dbReference type="InterPro" id="IPR037401">
    <property type="entry name" value="SnoaL-like"/>
</dbReference>
<dbReference type="Gene3D" id="3.10.450.50">
    <property type="match status" value="1"/>
</dbReference>
<proteinExistence type="predicted"/>
<evidence type="ECO:0000259" key="1">
    <source>
        <dbReference type="Pfam" id="PF12680"/>
    </source>
</evidence>
<organism evidence="2 3">
    <name type="scientific">Bacillus gobiensis</name>
    <dbReference type="NCBI Taxonomy" id="1441095"/>
    <lineage>
        <taxon>Bacteria</taxon>
        <taxon>Bacillati</taxon>
        <taxon>Bacillota</taxon>
        <taxon>Bacilli</taxon>
        <taxon>Bacillales</taxon>
        <taxon>Bacillaceae</taxon>
        <taxon>Bacillus</taxon>
    </lineage>
</organism>
<dbReference type="AlphaFoldDB" id="A0A0M4GBC4"/>